<protein>
    <submittedName>
        <fullName evidence="1">Uncharacterized protein</fullName>
    </submittedName>
</protein>
<keyword evidence="2" id="KW-1185">Reference proteome</keyword>
<accession>A0A0V1BMD0</accession>
<sequence>MQSVRYDLQLLLKQHSTNSSKHAENDENGLYKKAIYCTRQLSLNAYISQMLRIVRLLNITHPRFALRKCDRGLVCFCILLLHIYADQQTVFTETFLLFDIIAFLRTRIRWISKSEAPRKQKESDEQHQAQKRLKLLQIHSAVDIALFAVSICATFVCNGSETTSDIIIRNLPAEIVMDTAFWTGRQ</sequence>
<dbReference type="OrthoDB" id="5941413at2759"/>
<gene>
    <name evidence="1" type="ORF">T01_13176</name>
</gene>
<comment type="caution">
    <text evidence="1">The sequence shown here is derived from an EMBL/GenBank/DDBJ whole genome shotgun (WGS) entry which is preliminary data.</text>
</comment>
<name>A0A0V1BMD0_TRISP</name>
<organism evidence="1 2">
    <name type="scientific">Trichinella spiralis</name>
    <name type="common">Trichina worm</name>
    <dbReference type="NCBI Taxonomy" id="6334"/>
    <lineage>
        <taxon>Eukaryota</taxon>
        <taxon>Metazoa</taxon>
        <taxon>Ecdysozoa</taxon>
        <taxon>Nematoda</taxon>
        <taxon>Enoplea</taxon>
        <taxon>Dorylaimia</taxon>
        <taxon>Trichinellida</taxon>
        <taxon>Trichinellidae</taxon>
        <taxon>Trichinella</taxon>
    </lineage>
</organism>
<proteinExistence type="predicted"/>
<evidence type="ECO:0000313" key="1">
    <source>
        <dbReference type="EMBL" id="KRY38134.1"/>
    </source>
</evidence>
<dbReference type="AlphaFoldDB" id="A0A0V1BMD0"/>
<reference evidence="1 2" key="1">
    <citation type="submission" date="2015-01" db="EMBL/GenBank/DDBJ databases">
        <title>Evolution of Trichinella species and genotypes.</title>
        <authorList>
            <person name="Korhonen P.K."/>
            <person name="Edoardo P."/>
            <person name="Giuseppe L.R."/>
            <person name="Gasser R.B."/>
        </authorList>
    </citation>
    <scope>NUCLEOTIDE SEQUENCE [LARGE SCALE GENOMIC DNA]</scope>
    <source>
        <strain evidence="1">ISS3</strain>
    </source>
</reference>
<dbReference type="Proteomes" id="UP000054776">
    <property type="component" value="Unassembled WGS sequence"/>
</dbReference>
<dbReference type="InParanoid" id="A0A0V1BMD0"/>
<dbReference type="EMBL" id="JYDH01000028">
    <property type="protein sequence ID" value="KRY38134.1"/>
    <property type="molecule type" value="Genomic_DNA"/>
</dbReference>
<evidence type="ECO:0000313" key="2">
    <source>
        <dbReference type="Proteomes" id="UP000054776"/>
    </source>
</evidence>